<comment type="caution">
    <text evidence="2">The sequence shown here is derived from an EMBL/GenBank/DDBJ whole genome shotgun (WGS) entry which is preliminary data.</text>
</comment>
<proteinExistence type="predicted"/>
<sequence length="153" mass="15834">MSEPRARYGASPWLSRLGGGRPRIRRAALLVSGAVLALTTLEAILRGGAAAQLGVPPLWLLNLLGCMPYTAGLLVPMLRPRSHRLLVLALVLGTAGFLVLPGLLAVPTTGSASLEMALLSALISISGSVRGAVALLGAGIYVVLSQPVRSRPR</sequence>
<keyword evidence="1" id="KW-1133">Transmembrane helix</keyword>
<gene>
    <name evidence="2" type="ORF">ACFFF6_11925</name>
</gene>
<evidence type="ECO:0000256" key="1">
    <source>
        <dbReference type="SAM" id="Phobius"/>
    </source>
</evidence>
<evidence type="ECO:0000313" key="3">
    <source>
        <dbReference type="Proteomes" id="UP001589793"/>
    </source>
</evidence>
<dbReference type="Proteomes" id="UP001589793">
    <property type="component" value="Unassembled WGS sequence"/>
</dbReference>
<accession>A0ABV6RCF5</accession>
<evidence type="ECO:0000313" key="2">
    <source>
        <dbReference type="EMBL" id="MFC0674665.1"/>
    </source>
</evidence>
<dbReference type="RefSeq" id="WP_376980970.1">
    <property type="nucleotide sequence ID" value="NZ_JBHLSV010000013.1"/>
</dbReference>
<name>A0ABV6RCF5_9MICO</name>
<reference evidence="2 3" key="1">
    <citation type="submission" date="2024-09" db="EMBL/GenBank/DDBJ databases">
        <authorList>
            <person name="Sun Q."/>
            <person name="Mori K."/>
        </authorList>
    </citation>
    <scope>NUCLEOTIDE SEQUENCE [LARGE SCALE GENOMIC DNA]</scope>
    <source>
        <strain evidence="2 3">CICC 10874</strain>
    </source>
</reference>
<keyword evidence="1" id="KW-0812">Transmembrane</keyword>
<feature type="transmembrane region" description="Helical" evidence="1">
    <location>
        <begin position="59"/>
        <end position="78"/>
    </location>
</feature>
<organism evidence="2 3">
    <name type="scientific">Brachybacterium hainanense</name>
    <dbReference type="NCBI Taxonomy" id="1541174"/>
    <lineage>
        <taxon>Bacteria</taxon>
        <taxon>Bacillati</taxon>
        <taxon>Actinomycetota</taxon>
        <taxon>Actinomycetes</taxon>
        <taxon>Micrococcales</taxon>
        <taxon>Dermabacteraceae</taxon>
        <taxon>Brachybacterium</taxon>
    </lineage>
</organism>
<feature type="transmembrane region" description="Helical" evidence="1">
    <location>
        <begin position="118"/>
        <end position="144"/>
    </location>
</feature>
<keyword evidence="3" id="KW-1185">Reference proteome</keyword>
<dbReference type="EMBL" id="JBHLSV010000013">
    <property type="protein sequence ID" value="MFC0674665.1"/>
    <property type="molecule type" value="Genomic_DNA"/>
</dbReference>
<feature type="transmembrane region" description="Helical" evidence="1">
    <location>
        <begin position="85"/>
        <end position="106"/>
    </location>
</feature>
<keyword evidence="1" id="KW-0472">Membrane</keyword>
<protein>
    <submittedName>
        <fullName evidence="2">Uncharacterized protein</fullName>
    </submittedName>
</protein>